<dbReference type="SUPFAM" id="SSF53743">
    <property type="entry name" value="FucI/AraA N-terminal and middle domains"/>
    <property type="match status" value="1"/>
</dbReference>
<dbReference type="PANTHER" id="PTHR36120">
    <property type="entry name" value="FUCOSE ISOMERASE"/>
    <property type="match status" value="1"/>
</dbReference>
<accession>A0A9D1APV9</accession>
<dbReference type="Proteomes" id="UP000824239">
    <property type="component" value="Unassembled WGS sequence"/>
</dbReference>
<gene>
    <name evidence="4" type="ORF">IAA53_00130</name>
</gene>
<dbReference type="AlphaFoldDB" id="A0A9D1APV9"/>
<reference evidence="4" key="1">
    <citation type="submission" date="2020-10" db="EMBL/GenBank/DDBJ databases">
        <authorList>
            <person name="Gilroy R."/>
        </authorList>
    </citation>
    <scope>NUCLEOTIDE SEQUENCE</scope>
    <source>
        <strain evidence="4">ChiBcec15-4380</strain>
    </source>
</reference>
<dbReference type="GO" id="GO:0005737">
    <property type="term" value="C:cytoplasm"/>
    <property type="evidence" value="ECO:0007669"/>
    <property type="project" value="InterPro"/>
</dbReference>
<evidence type="ECO:0000256" key="1">
    <source>
        <dbReference type="ARBA" id="ARBA00023235"/>
    </source>
</evidence>
<feature type="domain" description="L-fucose isomerase C-terminal" evidence="3">
    <location>
        <begin position="379"/>
        <end position="461"/>
    </location>
</feature>
<evidence type="ECO:0000313" key="4">
    <source>
        <dbReference type="EMBL" id="HIR49687.1"/>
    </source>
</evidence>
<comment type="caution">
    <text evidence="4">The sequence shown here is derived from an EMBL/GenBank/DDBJ whole genome shotgun (WGS) entry which is preliminary data.</text>
</comment>
<dbReference type="InterPro" id="IPR015888">
    <property type="entry name" value="Fuc_isomerase_C"/>
</dbReference>
<dbReference type="GO" id="GO:0008736">
    <property type="term" value="F:L-fucose isomerase activity"/>
    <property type="evidence" value="ECO:0007669"/>
    <property type="project" value="InterPro"/>
</dbReference>
<dbReference type="PANTHER" id="PTHR36120:SF1">
    <property type="entry name" value="L-FUCOSE ISOMERASE C-TERMINAL DOMAIN-CONTAINING PROTEIN"/>
    <property type="match status" value="1"/>
</dbReference>
<keyword evidence="2" id="KW-0119">Carbohydrate metabolism</keyword>
<protein>
    <submittedName>
        <fullName evidence="4">Fucose isomerase</fullName>
    </submittedName>
</protein>
<reference evidence="4" key="2">
    <citation type="journal article" date="2021" name="PeerJ">
        <title>Extensive microbial diversity within the chicken gut microbiome revealed by metagenomics and culture.</title>
        <authorList>
            <person name="Gilroy R."/>
            <person name="Ravi A."/>
            <person name="Getino M."/>
            <person name="Pursley I."/>
            <person name="Horton D.L."/>
            <person name="Alikhan N.F."/>
            <person name="Baker D."/>
            <person name="Gharbi K."/>
            <person name="Hall N."/>
            <person name="Watson M."/>
            <person name="Adriaenssens E.M."/>
            <person name="Foster-Nyarko E."/>
            <person name="Jarju S."/>
            <person name="Secka A."/>
            <person name="Antonio M."/>
            <person name="Oren A."/>
            <person name="Chaudhuri R.R."/>
            <person name="La Ragione R."/>
            <person name="Hildebrand F."/>
            <person name="Pallen M.J."/>
        </authorList>
    </citation>
    <scope>NUCLEOTIDE SEQUENCE</scope>
    <source>
        <strain evidence="4">ChiBcec15-4380</strain>
    </source>
</reference>
<evidence type="ECO:0000313" key="5">
    <source>
        <dbReference type="Proteomes" id="UP000824239"/>
    </source>
</evidence>
<dbReference type="GO" id="GO:0006004">
    <property type="term" value="P:fucose metabolic process"/>
    <property type="evidence" value="ECO:0007669"/>
    <property type="project" value="InterPro"/>
</dbReference>
<evidence type="ECO:0000259" key="3">
    <source>
        <dbReference type="Pfam" id="PF02952"/>
    </source>
</evidence>
<evidence type="ECO:0000256" key="2">
    <source>
        <dbReference type="ARBA" id="ARBA00023277"/>
    </source>
</evidence>
<name>A0A9D1APV9_9FIRM</name>
<dbReference type="Pfam" id="PF02952">
    <property type="entry name" value="Fucose_iso_C"/>
    <property type="match status" value="1"/>
</dbReference>
<keyword evidence="1 4" id="KW-0413">Isomerase</keyword>
<sequence>MEKLKLGVVPIKRTFLPMAAAVAQKNAFMPVIRQIKHDWVEIVDVDELTENGIAFTYEVIAPIVQKLQDAKIDALFLPFCDFGEESVAAGIASALKVPTLVWGPRDTEPNSDVTRGRDTQCGIIAATKVLARCGVTYSYIVSSPTDSEQFRHGFETFLRASMVVKTMKHLRVGQIGNRPEPFMSVIANEGELLERFGIQVTPIPVTTIAKYTDEILAQAGEDFQKACADYTARVDCSPMDSCQLTKMLGMKDGAAATQRAVAMKMAIRRALEEKDCACGSMDCWPSAVLLKGLPCLAVGELADEGLPISCEGDINGAVTLAILNACAMGDSSQFFADLTIRHPENDNAELLWHCGPFPYSLKNPDSPARLQDMYQRWELKPGDITLCRFDSIGGNYSLFAGEGHTTTGPETTGTYVWFETDNWEAWEERLVFGPYIHHVAGAYGAYADALREAARYLGITFDAPDAPGPKSLR</sequence>
<proteinExistence type="predicted"/>
<dbReference type="EMBL" id="DVHE01000002">
    <property type="protein sequence ID" value="HIR49687.1"/>
    <property type="molecule type" value="Genomic_DNA"/>
</dbReference>
<dbReference type="InterPro" id="IPR009015">
    <property type="entry name" value="Fucose_isomerase_N/cen_sf"/>
</dbReference>
<organism evidence="4 5">
    <name type="scientific">Candidatus Avoscillospira avicola</name>
    <dbReference type="NCBI Taxonomy" id="2840706"/>
    <lineage>
        <taxon>Bacteria</taxon>
        <taxon>Bacillati</taxon>
        <taxon>Bacillota</taxon>
        <taxon>Clostridia</taxon>
        <taxon>Eubacteriales</taxon>
        <taxon>Oscillospiraceae</taxon>
        <taxon>Oscillospiraceae incertae sedis</taxon>
        <taxon>Candidatus Avoscillospira</taxon>
    </lineage>
</organism>